<reference evidence="5 6" key="1">
    <citation type="submission" date="2018-06" db="EMBL/GenBank/DDBJ databases">
        <title>Three novel Pseudomonas species isolated from symptomatic oak.</title>
        <authorList>
            <person name="Bueno-Gonzalez V."/>
            <person name="Brady C."/>
        </authorList>
    </citation>
    <scope>NUCLEOTIDE SEQUENCE [LARGE SCALE GENOMIC DNA]</scope>
    <source>
        <strain evidence="5 6">P6B</strain>
    </source>
</reference>
<protein>
    <submittedName>
        <fullName evidence="5">Phosphoribosyl-dephospho-CoA transferase</fullName>
    </submittedName>
</protein>
<dbReference type="Proteomes" id="UP000293172">
    <property type="component" value="Unassembled WGS sequence"/>
</dbReference>
<dbReference type="OrthoDB" id="1275217at2"/>
<dbReference type="GO" id="GO:0016779">
    <property type="term" value="F:nucleotidyltransferase activity"/>
    <property type="evidence" value="ECO:0007669"/>
    <property type="project" value="UniProtKB-KW"/>
</dbReference>
<dbReference type="InterPro" id="IPR017557">
    <property type="entry name" value="Holo-ACP_synthase"/>
</dbReference>
<dbReference type="Pfam" id="PF10620">
    <property type="entry name" value="MdcG"/>
    <property type="match status" value="1"/>
</dbReference>
<sequence>MVRPGWDGRVSPHDLLWGLTHEHLPGDAPDWCQAALHGQPPAVVRRAPPRPGWVAVGLRGEQRGERYACWLPLAAVGRALCPEQLRACTPPDAAGLPVWQALCLARDILEGSGLTWGVTGSAAFELACGRRVTHAGSDLDLLLRTPEPLDPAFARRLLAQLARAPCRIDVQLQTPRGGVALAEWARAPARVMVKSEQGPLLLSDPWKEG</sequence>
<dbReference type="InterPro" id="IPR048903">
    <property type="entry name" value="MdcG_N"/>
</dbReference>
<dbReference type="EMBL" id="QJUL01000024">
    <property type="protein sequence ID" value="TBU89752.1"/>
    <property type="molecule type" value="Genomic_DNA"/>
</dbReference>
<proteinExistence type="predicted"/>
<feature type="domain" description="Phosphoribosyl-dephospho-CoA transferase MdcG N-terminal" evidence="4">
    <location>
        <begin position="12"/>
        <end position="81"/>
    </location>
</feature>
<dbReference type="RefSeq" id="WP_131198513.1">
    <property type="nucleotide sequence ID" value="NZ_QJUL01000024.1"/>
</dbReference>
<evidence type="ECO:0000313" key="5">
    <source>
        <dbReference type="EMBL" id="TBU89752.1"/>
    </source>
</evidence>
<gene>
    <name evidence="5" type="ORF">DNK44_16520</name>
</gene>
<name>A0A4Q9R057_9GAMM</name>
<comment type="caution">
    <text evidence="5">The sequence shown here is derived from an EMBL/GenBank/DDBJ whole genome shotgun (WGS) entry which is preliminary data.</text>
</comment>
<evidence type="ECO:0000313" key="6">
    <source>
        <dbReference type="Proteomes" id="UP000293172"/>
    </source>
</evidence>
<accession>A0A4Q9R057</accession>
<dbReference type="NCBIfam" id="TIGR03135">
    <property type="entry name" value="malonate_mdcG"/>
    <property type="match status" value="1"/>
</dbReference>
<dbReference type="InterPro" id="IPR049180">
    <property type="entry name" value="MdcG_C"/>
</dbReference>
<evidence type="ECO:0000259" key="4">
    <source>
        <dbReference type="Pfam" id="PF20866"/>
    </source>
</evidence>
<dbReference type="NCBIfam" id="NF002332">
    <property type="entry name" value="PRK01293.1"/>
    <property type="match status" value="1"/>
</dbReference>
<dbReference type="AlphaFoldDB" id="A0A4Q9R057"/>
<keyword evidence="2" id="KW-0548">Nucleotidyltransferase</keyword>
<organism evidence="5 6">
    <name type="scientific">Phytopseudomonas dryadis</name>
    <dbReference type="NCBI Taxonomy" id="2487520"/>
    <lineage>
        <taxon>Bacteria</taxon>
        <taxon>Pseudomonadati</taxon>
        <taxon>Pseudomonadota</taxon>
        <taxon>Gammaproteobacteria</taxon>
        <taxon>Pseudomonadales</taxon>
        <taxon>Pseudomonadaceae</taxon>
        <taxon>Phytopseudomonas</taxon>
    </lineage>
</organism>
<evidence type="ECO:0000256" key="1">
    <source>
        <dbReference type="ARBA" id="ARBA00022679"/>
    </source>
</evidence>
<feature type="domain" description="Phosphoribosyl-dephospho-CoA transferase MdcG C-terminal" evidence="3">
    <location>
        <begin position="93"/>
        <end position="205"/>
    </location>
</feature>
<evidence type="ECO:0000259" key="3">
    <source>
        <dbReference type="Pfam" id="PF10620"/>
    </source>
</evidence>
<keyword evidence="1 5" id="KW-0808">Transferase</keyword>
<dbReference type="Pfam" id="PF20866">
    <property type="entry name" value="MdcG_N"/>
    <property type="match status" value="1"/>
</dbReference>
<evidence type="ECO:0000256" key="2">
    <source>
        <dbReference type="ARBA" id="ARBA00022695"/>
    </source>
</evidence>